<dbReference type="InterPro" id="IPR009569">
    <property type="entry name" value="AA_synth_put"/>
</dbReference>
<dbReference type="SUPFAM" id="SSF160519">
    <property type="entry name" value="BB2672-like"/>
    <property type="match status" value="1"/>
</dbReference>
<dbReference type="Gene3D" id="3.30.1330.110">
    <property type="entry name" value="BB2672"/>
    <property type="match status" value="1"/>
</dbReference>
<dbReference type="InterPro" id="IPR035936">
    <property type="entry name" value="BB2672"/>
</dbReference>
<dbReference type="EMBL" id="JAGMWN010000007">
    <property type="protein sequence ID" value="MBP5858317.1"/>
    <property type="molecule type" value="Genomic_DNA"/>
</dbReference>
<proteinExistence type="predicted"/>
<dbReference type="Pfam" id="PF06684">
    <property type="entry name" value="AA_synth"/>
    <property type="match status" value="1"/>
</dbReference>
<evidence type="ECO:0000313" key="2">
    <source>
        <dbReference type="Proteomes" id="UP000672602"/>
    </source>
</evidence>
<evidence type="ECO:0000313" key="1">
    <source>
        <dbReference type="EMBL" id="MBP5858317.1"/>
    </source>
</evidence>
<organism evidence="1 2">
    <name type="scientific">Marivibrio halodurans</name>
    <dbReference type="NCBI Taxonomy" id="2039722"/>
    <lineage>
        <taxon>Bacteria</taxon>
        <taxon>Pseudomonadati</taxon>
        <taxon>Pseudomonadota</taxon>
        <taxon>Alphaproteobacteria</taxon>
        <taxon>Rhodospirillales</taxon>
        <taxon>Rhodospirillaceae</taxon>
        <taxon>Marivibrio</taxon>
    </lineage>
</organism>
<protein>
    <submittedName>
        <fullName evidence="1">Amino acid synthesis family protein</fullName>
    </submittedName>
</protein>
<dbReference type="RefSeq" id="WP_210682904.1">
    <property type="nucleotide sequence ID" value="NZ_JAGMWN010000007.1"/>
</dbReference>
<dbReference type="AlphaFoldDB" id="A0A8J7S0Y0"/>
<reference evidence="1" key="1">
    <citation type="submission" date="2021-04" db="EMBL/GenBank/DDBJ databases">
        <authorList>
            <person name="Zhang D.-C."/>
        </authorList>
    </citation>
    <scope>NUCLEOTIDE SEQUENCE</scope>
    <source>
        <strain evidence="1">CGMCC 1.15697</strain>
    </source>
</reference>
<gene>
    <name evidence="1" type="ORF">KAJ83_14950</name>
</gene>
<sequence>MSDVATIQIRKLITHVEEIRHEFGPVPERPVHVGWAAAVIANPFAGGYAPDIEGFMEDLKPLGDEMADRLLKAMGGEAKAIEAYGKGAIVGVDGELEHGALWHVPGGYAMRRLLGEALAIVPSSKKVAATGAGLDVPLGHIDAAYVRSHFSAIEVRVADAPRPSEILYAIAMADGGRIHARVGGLTQSGISKRDGLR</sequence>
<accession>A0A8J7S0Y0</accession>
<keyword evidence="2" id="KW-1185">Reference proteome</keyword>
<name>A0A8J7S0Y0_9PROT</name>
<comment type="caution">
    <text evidence="1">The sequence shown here is derived from an EMBL/GenBank/DDBJ whole genome shotgun (WGS) entry which is preliminary data.</text>
</comment>
<dbReference type="Proteomes" id="UP000672602">
    <property type="component" value="Unassembled WGS sequence"/>
</dbReference>